<dbReference type="Proteomes" id="UP000054538">
    <property type="component" value="Unassembled WGS sequence"/>
</dbReference>
<gene>
    <name evidence="1" type="ORF">PAXRUDRAFT_675905</name>
</gene>
<organism evidence="1 2">
    <name type="scientific">Paxillus rubicundulus Ve08.2h10</name>
    <dbReference type="NCBI Taxonomy" id="930991"/>
    <lineage>
        <taxon>Eukaryota</taxon>
        <taxon>Fungi</taxon>
        <taxon>Dikarya</taxon>
        <taxon>Basidiomycota</taxon>
        <taxon>Agaricomycotina</taxon>
        <taxon>Agaricomycetes</taxon>
        <taxon>Agaricomycetidae</taxon>
        <taxon>Boletales</taxon>
        <taxon>Paxilineae</taxon>
        <taxon>Paxillaceae</taxon>
        <taxon>Paxillus</taxon>
    </lineage>
</organism>
<reference evidence="2" key="2">
    <citation type="submission" date="2015-01" db="EMBL/GenBank/DDBJ databases">
        <title>Evolutionary Origins and Diversification of the Mycorrhizal Mutualists.</title>
        <authorList>
            <consortium name="DOE Joint Genome Institute"/>
            <consortium name="Mycorrhizal Genomics Consortium"/>
            <person name="Kohler A."/>
            <person name="Kuo A."/>
            <person name="Nagy L.G."/>
            <person name="Floudas D."/>
            <person name="Copeland A."/>
            <person name="Barry K.W."/>
            <person name="Cichocki N."/>
            <person name="Veneault-Fourrey C."/>
            <person name="LaButti K."/>
            <person name="Lindquist E.A."/>
            <person name="Lipzen A."/>
            <person name="Lundell T."/>
            <person name="Morin E."/>
            <person name="Murat C."/>
            <person name="Riley R."/>
            <person name="Ohm R."/>
            <person name="Sun H."/>
            <person name="Tunlid A."/>
            <person name="Henrissat B."/>
            <person name="Grigoriev I.V."/>
            <person name="Hibbett D.S."/>
            <person name="Martin F."/>
        </authorList>
    </citation>
    <scope>NUCLEOTIDE SEQUENCE [LARGE SCALE GENOMIC DNA]</scope>
    <source>
        <strain evidence="2">Ve08.2h10</strain>
    </source>
</reference>
<keyword evidence="2" id="KW-1185">Reference proteome</keyword>
<accession>A0A0D0E1P7</accession>
<dbReference type="InParanoid" id="A0A0D0E1P7"/>
<proteinExistence type="predicted"/>
<dbReference type="EMBL" id="KN825503">
    <property type="protein sequence ID" value="KIK90550.1"/>
    <property type="molecule type" value="Genomic_DNA"/>
</dbReference>
<evidence type="ECO:0000313" key="2">
    <source>
        <dbReference type="Proteomes" id="UP000054538"/>
    </source>
</evidence>
<evidence type="ECO:0000313" key="1">
    <source>
        <dbReference type="EMBL" id="KIK90550.1"/>
    </source>
</evidence>
<sequence length="96" mass="11121">MESLFYAASTGIDESRKKKKDIFDLATVKRDSLFTLIPTMARTGGSHGREWEYRLSMSLGCNDLSVLNRFRTWSLSCCRPKRMHSGDMNQWGVWPR</sequence>
<dbReference type="HOGENOM" id="CLU_2360370_0_0_1"/>
<dbReference type="AlphaFoldDB" id="A0A0D0E1P7"/>
<protein>
    <submittedName>
        <fullName evidence="1">Uncharacterized protein</fullName>
    </submittedName>
</protein>
<name>A0A0D0E1P7_9AGAM</name>
<reference evidence="1 2" key="1">
    <citation type="submission" date="2014-04" db="EMBL/GenBank/DDBJ databases">
        <authorList>
            <consortium name="DOE Joint Genome Institute"/>
            <person name="Kuo A."/>
            <person name="Kohler A."/>
            <person name="Jargeat P."/>
            <person name="Nagy L.G."/>
            <person name="Floudas D."/>
            <person name="Copeland A."/>
            <person name="Barry K.W."/>
            <person name="Cichocki N."/>
            <person name="Veneault-Fourrey C."/>
            <person name="LaButti K."/>
            <person name="Lindquist E.A."/>
            <person name="Lipzen A."/>
            <person name="Lundell T."/>
            <person name="Morin E."/>
            <person name="Murat C."/>
            <person name="Sun H."/>
            <person name="Tunlid A."/>
            <person name="Henrissat B."/>
            <person name="Grigoriev I.V."/>
            <person name="Hibbett D.S."/>
            <person name="Martin F."/>
            <person name="Nordberg H.P."/>
            <person name="Cantor M.N."/>
            <person name="Hua S.X."/>
        </authorList>
    </citation>
    <scope>NUCLEOTIDE SEQUENCE [LARGE SCALE GENOMIC DNA]</scope>
    <source>
        <strain evidence="1 2">Ve08.2h10</strain>
    </source>
</reference>